<keyword evidence="2" id="KW-1185">Reference proteome</keyword>
<evidence type="ECO:0000313" key="2">
    <source>
        <dbReference type="Proteomes" id="UP000188637"/>
    </source>
</evidence>
<reference evidence="1" key="1">
    <citation type="submission" date="2016-08" db="EMBL/GenBank/DDBJ databases">
        <authorList>
            <person name="Ngugi D.K."/>
            <person name="Miyake S."/>
            <person name="Stingl U."/>
        </authorList>
    </citation>
    <scope>NUCLEOTIDE SEQUENCE</scope>
    <source>
        <strain evidence="1">SCG-D08WGA-EpuloA1</strain>
    </source>
</reference>
<sequence>MRVVITGAGVVSPLGNSIDLFWNNIKNGVNGIGPITRFELDEDYKVSLAAEVKDFDSEKYISKKDARRLDRYTQFAVYAAKEAMVNAHIDMEKEDATRVGVIVGSGIGGIETIEKYVLTLNEKGAKRVSPFCIPMSISNMGAGNISIYLGAKGVCTSVATACASGTNSIGDAFKLLQQGNHDIIFAGGAEATISPICVAGFQALTALSTSSDPKRASIPFDKERNGFIMGEGSGILVLETLEHAQKRGAHIWAEIVGYGATGDAYHITTPPPKGEGGARAMQQALNDANLASLEIDYINAHGTSTDYNDRLETQAIKTVFGEDTKVPISSTKSMTGHLLGAAGAIEAIICVKALEEGFIPPTIGYLEPDPECNLDYVPNKGRKQDLEYALSNSLGFGGHNATLIFKKWKGE</sequence>
<dbReference type="EMBL" id="LJHD01000283">
    <property type="protein sequence ID" value="ONI38706.1"/>
    <property type="molecule type" value="Genomic_DNA"/>
</dbReference>
<gene>
    <name evidence="1" type="ORF">AN640_02245</name>
</gene>
<proteinExistence type="predicted"/>
<accession>A0ACC8X9D4</accession>
<organism evidence="1 2">
    <name type="scientific">Candidatus Epulonipiscium fishelsonii</name>
    <dbReference type="NCBI Taxonomy" id="77094"/>
    <lineage>
        <taxon>Bacteria</taxon>
        <taxon>Bacillati</taxon>
        <taxon>Bacillota</taxon>
        <taxon>Clostridia</taxon>
        <taxon>Lachnospirales</taxon>
        <taxon>Lachnospiraceae</taxon>
        <taxon>Candidatus Epulonipiscium</taxon>
    </lineage>
</organism>
<protein>
    <submittedName>
        <fullName evidence="1">Beta-ketoacyl-[acyl-carrier-protein] synthase II</fullName>
    </submittedName>
</protein>
<dbReference type="Proteomes" id="UP000188637">
    <property type="component" value="Unassembled WGS sequence"/>
</dbReference>
<comment type="caution">
    <text evidence="1">The sequence shown here is derived from an EMBL/GenBank/DDBJ whole genome shotgun (WGS) entry which is preliminary data.</text>
</comment>
<name>A0ACC8X9D4_9FIRM</name>
<evidence type="ECO:0000313" key="1">
    <source>
        <dbReference type="EMBL" id="ONI38706.1"/>
    </source>
</evidence>